<sequence length="337" mass="37671">MIPCAVRAATQGRVLVLEGLEKAERNVLPVLNNLLENREMQLEDGRFLMSAERYDKLLQEHTKEELDSWKIVRVSEDFRVIALGIPVPKYKGNPLDPPLRSRFQARDIYYLPFKDQLELLYTAGPNVAAERVSQLLSLATTLCSQESSSLGLPDFPVDNLVAALHVLNTFPMLSSQQLVQRLYPYKSILGKDGHTAVESVLSRFELLDGRRQAAPSNVVSVSTSKEHEGHADVTVQTADKEITFQVPAGSKELRPPNSSLTFINTPSHSQLLAEMMQSHMVKDLCLIGAKGCGKSVIAREFAEMLGYSIEPVMLYQVNKEVVSFFSLNLVLWVIFKL</sequence>
<dbReference type="SUPFAM" id="SSF52540">
    <property type="entry name" value="P-loop containing nucleoside triphosphate hydrolases"/>
    <property type="match status" value="1"/>
</dbReference>
<gene>
    <name evidence="2" type="ORF">AMECASPLE_025964</name>
</gene>
<dbReference type="PANTHER" id="PTHR21610">
    <property type="entry name" value="VON WILLEBRAND FACTOR A DOMAIN-CONTAINING PROTEIN 8"/>
    <property type="match status" value="1"/>
</dbReference>
<feature type="domain" description="ATPase dynein-related AAA" evidence="1">
    <location>
        <begin position="4"/>
        <end position="103"/>
    </location>
</feature>
<reference evidence="2 3" key="1">
    <citation type="submission" date="2021-06" db="EMBL/GenBank/DDBJ databases">
        <authorList>
            <person name="Palmer J.M."/>
        </authorList>
    </citation>
    <scope>NUCLEOTIDE SEQUENCE [LARGE SCALE GENOMIC DNA]</scope>
    <source>
        <strain evidence="2 3">AS_MEX2019</strain>
        <tissue evidence="2">Muscle</tissue>
    </source>
</reference>
<dbReference type="Proteomes" id="UP001469553">
    <property type="component" value="Unassembled WGS sequence"/>
</dbReference>
<dbReference type="Pfam" id="PF07728">
    <property type="entry name" value="AAA_5"/>
    <property type="match status" value="2"/>
</dbReference>
<dbReference type="InterPro" id="IPR027417">
    <property type="entry name" value="P-loop_NTPase"/>
</dbReference>
<dbReference type="PANTHER" id="PTHR21610:SF9">
    <property type="entry name" value="VON WILLEBRAND FACTOR A DOMAIN-CONTAINING PROTEIN 8"/>
    <property type="match status" value="1"/>
</dbReference>
<evidence type="ECO:0000313" key="2">
    <source>
        <dbReference type="EMBL" id="MEQ2284866.1"/>
    </source>
</evidence>
<proteinExistence type="predicted"/>
<evidence type="ECO:0000259" key="1">
    <source>
        <dbReference type="Pfam" id="PF07728"/>
    </source>
</evidence>
<organism evidence="2 3">
    <name type="scientific">Ameca splendens</name>
    <dbReference type="NCBI Taxonomy" id="208324"/>
    <lineage>
        <taxon>Eukaryota</taxon>
        <taxon>Metazoa</taxon>
        <taxon>Chordata</taxon>
        <taxon>Craniata</taxon>
        <taxon>Vertebrata</taxon>
        <taxon>Euteleostomi</taxon>
        <taxon>Actinopterygii</taxon>
        <taxon>Neopterygii</taxon>
        <taxon>Teleostei</taxon>
        <taxon>Neoteleostei</taxon>
        <taxon>Acanthomorphata</taxon>
        <taxon>Ovalentaria</taxon>
        <taxon>Atherinomorphae</taxon>
        <taxon>Cyprinodontiformes</taxon>
        <taxon>Goodeidae</taxon>
        <taxon>Ameca</taxon>
    </lineage>
</organism>
<accession>A0ABV0XU16</accession>
<dbReference type="EMBL" id="JAHRIP010012011">
    <property type="protein sequence ID" value="MEQ2284866.1"/>
    <property type="molecule type" value="Genomic_DNA"/>
</dbReference>
<keyword evidence="3" id="KW-1185">Reference proteome</keyword>
<feature type="domain" description="ATPase dynein-related AAA" evidence="1">
    <location>
        <begin position="283"/>
        <end position="316"/>
    </location>
</feature>
<comment type="caution">
    <text evidence="2">The sequence shown here is derived from an EMBL/GenBank/DDBJ whole genome shotgun (WGS) entry which is preliminary data.</text>
</comment>
<dbReference type="InterPro" id="IPR039891">
    <property type="entry name" value="VWA8"/>
</dbReference>
<dbReference type="InterPro" id="IPR011704">
    <property type="entry name" value="ATPase_dyneun-rel_AAA"/>
</dbReference>
<name>A0ABV0XU16_9TELE</name>
<dbReference type="Gene3D" id="3.40.50.300">
    <property type="entry name" value="P-loop containing nucleotide triphosphate hydrolases"/>
    <property type="match status" value="1"/>
</dbReference>
<protein>
    <recommendedName>
        <fullName evidence="1">ATPase dynein-related AAA domain-containing protein</fullName>
    </recommendedName>
</protein>
<evidence type="ECO:0000313" key="3">
    <source>
        <dbReference type="Proteomes" id="UP001469553"/>
    </source>
</evidence>